<feature type="transmembrane region" description="Helical" evidence="1">
    <location>
        <begin position="214"/>
        <end position="236"/>
    </location>
</feature>
<feature type="transmembrane region" description="Helical" evidence="1">
    <location>
        <begin position="69"/>
        <end position="91"/>
    </location>
</feature>
<feature type="transmembrane region" description="Helical" evidence="1">
    <location>
        <begin position="155"/>
        <end position="173"/>
    </location>
</feature>
<dbReference type="PANTHER" id="PTHR22911:SF79">
    <property type="entry name" value="MOBA-LIKE NTP TRANSFERASE DOMAIN-CONTAINING PROTEIN"/>
    <property type="match status" value="1"/>
</dbReference>
<keyword evidence="4" id="KW-1185">Reference proteome</keyword>
<dbReference type="EMBL" id="FWXY01000005">
    <property type="protein sequence ID" value="SMC59755.1"/>
    <property type="molecule type" value="Genomic_DNA"/>
</dbReference>
<dbReference type="InterPro" id="IPR000620">
    <property type="entry name" value="EamA_dom"/>
</dbReference>
<feature type="transmembrane region" description="Helical" evidence="1">
    <location>
        <begin position="248"/>
        <end position="267"/>
    </location>
</feature>
<dbReference type="PANTHER" id="PTHR22911">
    <property type="entry name" value="ACYL-MALONYL CONDENSING ENZYME-RELATED"/>
    <property type="match status" value="1"/>
</dbReference>
<feature type="transmembrane region" description="Helical" evidence="1">
    <location>
        <begin position="126"/>
        <end position="143"/>
    </location>
</feature>
<dbReference type="GO" id="GO:0016020">
    <property type="term" value="C:membrane"/>
    <property type="evidence" value="ECO:0007669"/>
    <property type="project" value="InterPro"/>
</dbReference>
<feature type="domain" description="EamA" evidence="2">
    <location>
        <begin position="7"/>
        <end position="142"/>
    </location>
</feature>
<proteinExistence type="predicted"/>
<name>A0A1W2AGC5_9BACT</name>
<keyword evidence="1" id="KW-0812">Transmembrane</keyword>
<feature type="transmembrane region" description="Helical" evidence="1">
    <location>
        <begin position="185"/>
        <end position="202"/>
    </location>
</feature>
<feature type="transmembrane region" description="Helical" evidence="1">
    <location>
        <begin position="273"/>
        <end position="289"/>
    </location>
</feature>
<evidence type="ECO:0000256" key="1">
    <source>
        <dbReference type="SAM" id="Phobius"/>
    </source>
</evidence>
<dbReference type="AlphaFoldDB" id="A0A1W2AGC5"/>
<dbReference type="SUPFAM" id="SSF103481">
    <property type="entry name" value="Multidrug resistance efflux transporter EmrE"/>
    <property type="match status" value="2"/>
</dbReference>
<organism evidence="3 4">
    <name type="scientific">Desulfocicer vacuolatum DSM 3385</name>
    <dbReference type="NCBI Taxonomy" id="1121400"/>
    <lineage>
        <taxon>Bacteria</taxon>
        <taxon>Pseudomonadati</taxon>
        <taxon>Thermodesulfobacteriota</taxon>
        <taxon>Desulfobacteria</taxon>
        <taxon>Desulfobacterales</taxon>
        <taxon>Desulfobacteraceae</taxon>
        <taxon>Desulfocicer</taxon>
    </lineage>
</organism>
<dbReference type="Gene3D" id="1.10.3730.20">
    <property type="match status" value="1"/>
</dbReference>
<dbReference type="Proteomes" id="UP000192418">
    <property type="component" value="Unassembled WGS sequence"/>
</dbReference>
<dbReference type="RefSeq" id="WP_084067524.1">
    <property type="nucleotide sequence ID" value="NZ_FWXY01000005.1"/>
</dbReference>
<gene>
    <name evidence="3" type="ORF">SAMN02746065_10564</name>
</gene>
<protein>
    <submittedName>
        <fullName evidence="3">Permease of the drug/metabolite transporter (DMT) superfamily</fullName>
    </submittedName>
</protein>
<dbReference type="Pfam" id="PF00892">
    <property type="entry name" value="EamA"/>
    <property type="match status" value="2"/>
</dbReference>
<feature type="transmembrane region" description="Helical" evidence="1">
    <location>
        <begin position="9"/>
        <end position="34"/>
    </location>
</feature>
<feature type="domain" description="EamA" evidence="2">
    <location>
        <begin position="155"/>
        <end position="289"/>
    </location>
</feature>
<accession>A0A1W2AGC5</accession>
<keyword evidence="1" id="KW-0472">Membrane</keyword>
<dbReference type="InterPro" id="IPR037185">
    <property type="entry name" value="EmrE-like"/>
</dbReference>
<evidence type="ECO:0000313" key="3">
    <source>
        <dbReference type="EMBL" id="SMC59755.1"/>
    </source>
</evidence>
<dbReference type="OrthoDB" id="9810818at2"/>
<dbReference type="STRING" id="1121400.SAMN02746065_10564"/>
<evidence type="ECO:0000313" key="4">
    <source>
        <dbReference type="Proteomes" id="UP000192418"/>
    </source>
</evidence>
<reference evidence="3 4" key="1">
    <citation type="submission" date="2017-04" db="EMBL/GenBank/DDBJ databases">
        <authorList>
            <person name="Afonso C.L."/>
            <person name="Miller P.J."/>
            <person name="Scott M.A."/>
            <person name="Spackman E."/>
            <person name="Goraichik I."/>
            <person name="Dimitrov K.M."/>
            <person name="Suarez D.L."/>
            <person name="Swayne D.E."/>
        </authorList>
    </citation>
    <scope>NUCLEOTIDE SEQUENCE [LARGE SCALE GENOMIC DNA]</scope>
    <source>
        <strain evidence="3 4">DSM 3385</strain>
    </source>
</reference>
<feature type="transmembrane region" description="Helical" evidence="1">
    <location>
        <begin position="97"/>
        <end position="119"/>
    </location>
</feature>
<sequence length="306" mass="33888">MTSAKKSGYLYILGAAALWGSLGLICKILFEYGLNSPDISFYRLFMGSLFILMYLSFKDISLLKIDRRGFLFTAVIGLIGQTMPNGLYFYAINQTTLTTAVILLYTAPVFTNIISRFLYGECFTPLKLFSIALCVTGVVLTATGGDISTLKFNSIGFITGILAGFTFGLMPILNKCLVGKYDSWTILFYSFLWGSFFLLPMAQPFKILAIKLDLRFWCTFLFLGLFPAMIAYGLYLKGLSMGVPPSKATIISTVEIVVAVFIACTIFNESLNLYNIFGIVMVTFASILIQKKGPVKETVQLKTNVI</sequence>
<keyword evidence="1" id="KW-1133">Transmembrane helix</keyword>
<evidence type="ECO:0000259" key="2">
    <source>
        <dbReference type="Pfam" id="PF00892"/>
    </source>
</evidence>
<feature type="transmembrane region" description="Helical" evidence="1">
    <location>
        <begin position="40"/>
        <end position="57"/>
    </location>
</feature>